<accession>A0ABS5QC32</accession>
<proteinExistence type="predicted"/>
<keyword evidence="2" id="KW-1185">Reference proteome</keyword>
<reference evidence="1 2" key="1">
    <citation type="submission" date="2021-05" db="EMBL/GenBank/DDBJ databases">
        <title>Roseococcus sp. XZZS9, whole genome shotgun sequencing project.</title>
        <authorList>
            <person name="Zhao G."/>
            <person name="Shen L."/>
        </authorList>
    </citation>
    <scope>NUCLEOTIDE SEQUENCE [LARGE SCALE GENOMIC DNA]</scope>
    <source>
        <strain evidence="1 2">XZZS9</strain>
    </source>
</reference>
<evidence type="ECO:0000313" key="2">
    <source>
        <dbReference type="Proteomes" id="UP000766336"/>
    </source>
</evidence>
<evidence type="ECO:0000313" key="1">
    <source>
        <dbReference type="EMBL" id="MBS7811234.1"/>
    </source>
</evidence>
<name>A0ABS5QC32_9PROT</name>
<dbReference type="EMBL" id="JAHCDA010000002">
    <property type="protein sequence ID" value="MBS7811234.1"/>
    <property type="molecule type" value="Genomic_DNA"/>
</dbReference>
<protein>
    <submittedName>
        <fullName evidence="1">Uncharacterized protein</fullName>
    </submittedName>
</protein>
<dbReference type="Proteomes" id="UP000766336">
    <property type="component" value="Unassembled WGS sequence"/>
</dbReference>
<gene>
    <name evidence="1" type="ORF">KHU32_09820</name>
</gene>
<organism evidence="1 2">
    <name type="scientific">Roseococcus pinisoli</name>
    <dbReference type="NCBI Taxonomy" id="2835040"/>
    <lineage>
        <taxon>Bacteria</taxon>
        <taxon>Pseudomonadati</taxon>
        <taxon>Pseudomonadota</taxon>
        <taxon>Alphaproteobacteria</taxon>
        <taxon>Acetobacterales</taxon>
        <taxon>Roseomonadaceae</taxon>
        <taxon>Roseococcus</taxon>
    </lineage>
</organism>
<comment type="caution">
    <text evidence="1">The sequence shown here is derived from an EMBL/GenBank/DDBJ whole genome shotgun (WGS) entry which is preliminary data.</text>
</comment>
<sequence>MLQQNVLMFPSAPRVARGLSDAELSAITAWAYRRGLAAEPDAVEGGGERFMALVAPEHWGRIGEALEGLHVFRKGAQVLAVVGEEVLASGRNMAETLATLEAWIPGAPRAVDA</sequence>
<dbReference type="RefSeq" id="WP_213669923.1">
    <property type="nucleotide sequence ID" value="NZ_JAHCDA010000002.1"/>
</dbReference>